<feature type="compositionally biased region" description="Pro residues" evidence="2">
    <location>
        <begin position="235"/>
        <end position="250"/>
    </location>
</feature>
<evidence type="ECO:0000256" key="1">
    <source>
        <dbReference type="ARBA" id="ARBA00022553"/>
    </source>
</evidence>
<feature type="transmembrane region" description="Helical" evidence="3">
    <location>
        <begin position="65"/>
        <end position="85"/>
    </location>
</feature>
<evidence type="ECO:0000256" key="3">
    <source>
        <dbReference type="SAM" id="Phobius"/>
    </source>
</evidence>
<feature type="transmembrane region" description="Helical" evidence="3">
    <location>
        <begin position="121"/>
        <end position="139"/>
    </location>
</feature>
<evidence type="ECO:0000256" key="2">
    <source>
        <dbReference type="SAM" id="MobiDB-lite"/>
    </source>
</evidence>
<feature type="domain" description="FHA" evidence="4">
    <location>
        <begin position="278"/>
        <end position="331"/>
    </location>
</feature>
<gene>
    <name evidence="5" type="ORF">NCTC12967_00211</name>
</gene>
<evidence type="ECO:0000313" key="5">
    <source>
        <dbReference type="EMBL" id="VEH68947.1"/>
    </source>
</evidence>
<protein>
    <submittedName>
        <fullName evidence="5">FHA domain</fullName>
    </submittedName>
</protein>
<dbReference type="GeneID" id="64405712"/>
<keyword evidence="6" id="KW-1185">Reference proteome</keyword>
<keyword evidence="3" id="KW-0812">Transmembrane</keyword>
<feature type="region of interest" description="Disordered" evidence="2">
    <location>
        <begin position="1"/>
        <end position="35"/>
    </location>
</feature>
<dbReference type="SMART" id="SM00240">
    <property type="entry name" value="FHA"/>
    <property type="match status" value="1"/>
</dbReference>
<evidence type="ECO:0000259" key="4">
    <source>
        <dbReference type="PROSITE" id="PS50006"/>
    </source>
</evidence>
<dbReference type="InterPro" id="IPR000253">
    <property type="entry name" value="FHA_dom"/>
</dbReference>
<keyword evidence="3" id="KW-1133">Transmembrane helix</keyword>
<dbReference type="RefSeq" id="WP_061787346.1">
    <property type="nucleotide sequence ID" value="NZ_LR134406.1"/>
</dbReference>
<keyword evidence="1" id="KW-0597">Phosphoprotein</keyword>
<dbReference type="PROSITE" id="PS50006">
    <property type="entry name" value="FHA_DOMAIN"/>
    <property type="match status" value="1"/>
</dbReference>
<keyword evidence="3" id="KW-0472">Membrane</keyword>
<name>A0A3S4U3L7_9ACTN</name>
<dbReference type="Pfam" id="PF00498">
    <property type="entry name" value="FHA"/>
    <property type="match status" value="1"/>
</dbReference>
<evidence type="ECO:0000313" key="6">
    <source>
        <dbReference type="Proteomes" id="UP000273044"/>
    </source>
</evidence>
<dbReference type="EMBL" id="LR134406">
    <property type="protein sequence ID" value="VEH68947.1"/>
    <property type="molecule type" value="Genomic_DNA"/>
</dbReference>
<dbReference type="InterPro" id="IPR008984">
    <property type="entry name" value="SMAD_FHA_dom_sf"/>
</dbReference>
<accession>A0A3S4U3L7</accession>
<proteinExistence type="predicted"/>
<dbReference type="SUPFAM" id="SSF49879">
    <property type="entry name" value="SMAD/FHA domain"/>
    <property type="match status" value="1"/>
</dbReference>
<dbReference type="Gene3D" id="2.60.200.20">
    <property type="match status" value="1"/>
</dbReference>
<organism evidence="5 6">
    <name type="scientific">Arachnia propionica</name>
    <dbReference type="NCBI Taxonomy" id="1750"/>
    <lineage>
        <taxon>Bacteria</taxon>
        <taxon>Bacillati</taxon>
        <taxon>Actinomycetota</taxon>
        <taxon>Actinomycetes</taxon>
        <taxon>Propionibacteriales</taxon>
        <taxon>Propionibacteriaceae</taxon>
        <taxon>Arachnia</taxon>
    </lineage>
</organism>
<feature type="region of interest" description="Disordered" evidence="2">
    <location>
        <begin position="158"/>
        <end position="258"/>
    </location>
</feature>
<sequence>MTQLDLTALPPPRAETMFPDAGPEPVEAEQHDDLPVPASGLTRTLSYLTDLACVVAVAGPLWRLLYSPVLTGIAIVELVAVLTLLRARTGRTPGALLSGTVAVTDGSDHAPGLKRQLVRTALMILLHVTVVGPLVVSFLSRDGRDLVDRVAGTAVLDLRSEKSRPGSGDGDEETEEPLPRGQENSSFPVPGAPVSPSSPVPAASPLTPRRAASREPAPAAPPGNAQTDPLTPRRAAPPPPTPPKPSPAPATGPTGLPGTVQAWLVVDSGQREKVDSVLVVGREPTGTNGERRLVIPDPTNSISRTHLRLGPASGGVWVEDAASTNGTVVRNAAGAVAHLVRGRRTLLPPGTTIIMGERTMMIMSGSPR</sequence>
<dbReference type="Proteomes" id="UP000273044">
    <property type="component" value="Chromosome"/>
</dbReference>
<dbReference type="CDD" id="cd00060">
    <property type="entry name" value="FHA"/>
    <property type="match status" value="1"/>
</dbReference>
<feature type="compositionally biased region" description="Low complexity" evidence="2">
    <location>
        <begin position="200"/>
        <end position="217"/>
    </location>
</feature>
<feature type="compositionally biased region" description="Pro residues" evidence="2">
    <location>
        <begin position="190"/>
        <end position="199"/>
    </location>
</feature>
<reference evidence="5 6" key="1">
    <citation type="submission" date="2018-12" db="EMBL/GenBank/DDBJ databases">
        <authorList>
            <consortium name="Pathogen Informatics"/>
        </authorList>
    </citation>
    <scope>NUCLEOTIDE SEQUENCE [LARGE SCALE GENOMIC DNA]</scope>
    <source>
        <strain evidence="5 6">NCTC12967</strain>
    </source>
</reference>
<dbReference type="AlphaFoldDB" id="A0A3S4U3L7"/>